<evidence type="ECO:0000313" key="1">
    <source>
        <dbReference type="EMBL" id="CUG85609.1"/>
    </source>
</evidence>
<keyword evidence="2" id="KW-1185">Reference proteome</keyword>
<evidence type="ECO:0000313" key="2">
    <source>
        <dbReference type="Proteomes" id="UP000051952"/>
    </source>
</evidence>
<proteinExistence type="predicted"/>
<protein>
    <submittedName>
        <fullName evidence="1">Uncharacterized protein</fullName>
    </submittedName>
</protein>
<dbReference type="VEuPathDB" id="TriTrypDB:BSAL_90220"/>
<name>A0A0S4J6K2_BODSA</name>
<dbReference type="Proteomes" id="UP000051952">
    <property type="component" value="Unassembled WGS sequence"/>
</dbReference>
<reference evidence="2" key="1">
    <citation type="submission" date="2015-09" db="EMBL/GenBank/DDBJ databases">
        <authorList>
            <consortium name="Pathogen Informatics"/>
        </authorList>
    </citation>
    <scope>NUCLEOTIDE SEQUENCE [LARGE SCALE GENOMIC DNA]</scope>
    <source>
        <strain evidence="2">Lake Konstanz</strain>
    </source>
</reference>
<sequence length="362" mass="37391">MSLQTMIVVFGPTGTFVGEPSSFTPTRAFPPISSLCTHSWRIDSGAVAADAETTTTTTATEGQWPTLTSSSSLPAGTSDVISLLKGKRVVTTVATDCSRAALEQFVANMFRVLGAANLREVVVIGKALASSMAYGHERTRVVDIGFEAVTCSFVVSGVTEGCSTSRTLGVRKFLRGGGGGGGVSHVVAATTHAATTEMQVDWSALEAAFLGEGAHHDLSKAPLLRLLKQLPVESRKGAVPVLITGDAVDHQPSMFHRLTNLLQPVIATLEGGNIAASSPTSPTAANNSSTSLITHSRPALMHFTGASLLASLCGHMCDAIAVTRTDASSLKGLEMIHSRCPGIHRPLQQAASDTSGAAAAAA</sequence>
<accession>A0A0S4J6K2</accession>
<organism evidence="1 2">
    <name type="scientific">Bodo saltans</name>
    <name type="common">Flagellated protozoan</name>
    <dbReference type="NCBI Taxonomy" id="75058"/>
    <lineage>
        <taxon>Eukaryota</taxon>
        <taxon>Discoba</taxon>
        <taxon>Euglenozoa</taxon>
        <taxon>Kinetoplastea</taxon>
        <taxon>Metakinetoplastina</taxon>
        <taxon>Eubodonida</taxon>
        <taxon>Bodonidae</taxon>
        <taxon>Bodo</taxon>
    </lineage>
</organism>
<gene>
    <name evidence="1" type="ORF">BSAL_90220</name>
</gene>
<dbReference type="EMBL" id="CYKH01001177">
    <property type="protein sequence ID" value="CUG85609.1"/>
    <property type="molecule type" value="Genomic_DNA"/>
</dbReference>
<dbReference type="AlphaFoldDB" id="A0A0S4J6K2"/>